<evidence type="ECO:0000313" key="7">
    <source>
        <dbReference type="Proteomes" id="UP000472264"/>
    </source>
</evidence>
<keyword evidence="2" id="KW-0964">Secreted</keyword>
<feature type="chain" id="PRO_5025672669" description="Apolipoprotein M" evidence="5">
    <location>
        <begin position="18"/>
        <end position="214"/>
    </location>
</feature>
<keyword evidence="3 5" id="KW-0732">Signal</keyword>
<name>A0A665U2P7_ECHNA</name>
<protein>
    <recommendedName>
        <fullName evidence="8">Apolipoprotein M</fullName>
    </recommendedName>
</protein>
<evidence type="ECO:0000313" key="6">
    <source>
        <dbReference type="Ensembl" id="ENSENLP00000013635.1"/>
    </source>
</evidence>
<keyword evidence="7" id="KW-1185">Reference proteome</keyword>
<evidence type="ECO:0008006" key="8">
    <source>
        <dbReference type="Google" id="ProtNLM"/>
    </source>
</evidence>
<evidence type="ECO:0000256" key="4">
    <source>
        <dbReference type="ARBA" id="ARBA00023180"/>
    </source>
</evidence>
<dbReference type="PANTHER" id="PTHR11967:SF2">
    <property type="entry name" value="ALPHA-1-ACID GLYCOPROTEIN 1"/>
    <property type="match status" value="1"/>
</dbReference>
<evidence type="ECO:0000256" key="5">
    <source>
        <dbReference type="SAM" id="SignalP"/>
    </source>
</evidence>
<dbReference type="SUPFAM" id="SSF50814">
    <property type="entry name" value="Lipocalins"/>
    <property type="match status" value="1"/>
</dbReference>
<dbReference type="Gene3D" id="2.40.128.20">
    <property type="match status" value="1"/>
</dbReference>
<dbReference type="GO" id="GO:0005576">
    <property type="term" value="C:extracellular region"/>
    <property type="evidence" value="ECO:0007669"/>
    <property type="project" value="UniProtKB-SubCell"/>
</dbReference>
<accession>A0A665U2P7</accession>
<dbReference type="AlphaFoldDB" id="A0A665U2P7"/>
<dbReference type="Proteomes" id="UP000472264">
    <property type="component" value="Chromosome 11"/>
</dbReference>
<feature type="signal peptide" evidence="5">
    <location>
        <begin position="1"/>
        <end position="17"/>
    </location>
</feature>
<dbReference type="PANTHER" id="PTHR11967">
    <property type="entry name" value="ALPHA-1-ACID GLYCOPROTEIN"/>
    <property type="match status" value="1"/>
</dbReference>
<sequence length="214" mass="24179">MIKQAVLLLLLAAAVSSQTVPAPQDCENAKKMLPSKDLHTLLGDWVLVWAISDKLQGWDLLANISSTHIQFQLHDNKTLTLIERNKHIDGCVTYKVNFTMPSEPSDEHIPLHSTAITEEKDGVVRPYNKPGVVDVYESCADCLTVVYKESEAQFLMNYRREGHHSDVEQLTATHAHYRKQAECLGFTHEKTFIYDGVSDFCHEKASPEVKQEES</sequence>
<dbReference type="InterPro" id="IPR012674">
    <property type="entry name" value="Calycin"/>
</dbReference>
<dbReference type="InParanoid" id="A0A665U2P7"/>
<evidence type="ECO:0000256" key="1">
    <source>
        <dbReference type="ARBA" id="ARBA00004613"/>
    </source>
</evidence>
<evidence type="ECO:0000256" key="2">
    <source>
        <dbReference type="ARBA" id="ARBA00022525"/>
    </source>
</evidence>
<organism evidence="6 7">
    <name type="scientific">Echeneis naucrates</name>
    <name type="common">Live sharksucker</name>
    <dbReference type="NCBI Taxonomy" id="173247"/>
    <lineage>
        <taxon>Eukaryota</taxon>
        <taxon>Metazoa</taxon>
        <taxon>Chordata</taxon>
        <taxon>Craniata</taxon>
        <taxon>Vertebrata</taxon>
        <taxon>Euteleostomi</taxon>
        <taxon>Actinopterygii</taxon>
        <taxon>Neopterygii</taxon>
        <taxon>Teleostei</taxon>
        <taxon>Neoteleostei</taxon>
        <taxon>Acanthomorphata</taxon>
        <taxon>Carangaria</taxon>
        <taxon>Carangiformes</taxon>
        <taxon>Echeneidae</taxon>
        <taxon>Echeneis</taxon>
    </lineage>
</organism>
<dbReference type="OMA" id="HEIYGEW"/>
<proteinExistence type="predicted"/>
<evidence type="ECO:0000256" key="3">
    <source>
        <dbReference type="ARBA" id="ARBA00022729"/>
    </source>
</evidence>
<comment type="subcellular location">
    <subcellularLocation>
        <location evidence="1">Secreted</location>
    </subcellularLocation>
</comment>
<keyword evidence="4" id="KW-0325">Glycoprotein</keyword>
<dbReference type="Ensembl" id="ENSENLT00000014184.1">
    <property type="protein sequence ID" value="ENSENLP00000013635.1"/>
    <property type="gene ID" value="ENSENLG00000006439.1"/>
</dbReference>
<reference evidence="6" key="2">
    <citation type="submission" date="2025-08" db="UniProtKB">
        <authorList>
            <consortium name="Ensembl"/>
        </authorList>
    </citation>
    <scope>IDENTIFICATION</scope>
</reference>
<reference evidence="6" key="3">
    <citation type="submission" date="2025-09" db="UniProtKB">
        <authorList>
            <consortium name="Ensembl"/>
        </authorList>
    </citation>
    <scope>IDENTIFICATION</scope>
</reference>
<reference evidence="6" key="1">
    <citation type="submission" date="2021-04" db="EMBL/GenBank/DDBJ databases">
        <authorList>
            <consortium name="Wellcome Sanger Institute Data Sharing"/>
        </authorList>
    </citation>
    <scope>NUCLEOTIDE SEQUENCE [LARGE SCALE GENOMIC DNA]</scope>
</reference>